<keyword evidence="1 4" id="KW-0812">Transmembrane</keyword>
<evidence type="ECO:0000256" key="4">
    <source>
        <dbReference type="SAM" id="Phobius"/>
    </source>
</evidence>
<dbReference type="eggNOG" id="COG2271">
    <property type="taxonomic scope" value="Bacteria"/>
</dbReference>
<evidence type="ECO:0000313" key="6">
    <source>
        <dbReference type="EMBL" id="AAN67648.1"/>
    </source>
</evidence>
<dbReference type="InterPro" id="IPR036259">
    <property type="entry name" value="MFS_trans_sf"/>
</dbReference>
<dbReference type="EMBL" id="AE015451">
    <property type="protein sequence ID" value="AAN67648.1"/>
    <property type="molecule type" value="Genomic_DNA"/>
</dbReference>
<dbReference type="BioCyc" id="PPUT160488:G1G01-2170-MONOMER"/>
<keyword evidence="2 4" id="KW-1133">Transmembrane helix</keyword>
<evidence type="ECO:0000259" key="5">
    <source>
        <dbReference type="PROSITE" id="PS50850"/>
    </source>
</evidence>
<keyword evidence="7" id="KW-1185">Reference proteome</keyword>
<proteinExistence type="predicted"/>
<feature type="domain" description="Major facilitator superfamily (MFS) profile" evidence="5">
    <location>
        <begin position="22"/>
        <end position="405"/>
    </location>
</feature>
<dbReference type="HOGENOM" id="CLU_052485_1_0_6"/>
<dbReference type="PhylomeDB" id="Q88LA1"/>
<feature type="transmembrane region" description="Helical" evidence="4">
    <location>
        <begin position="382"/>
        <end position="401"/>
    </location>
</feature>
<gene>
    <name evidence="6" type="ordered locus">PP_2034</name>
</gene>
<reference evidence="6 7" key="1">
    <citation type="journal article" date="2002" name="Environ. Microbiol.">
        <title>Complete genome sequence and comparative analysis of the metabolically versatile Pseudomonas putida KT2440.</title>
        <authorList>
            <person name="Nelson K.E."/>
            <person name="Weinel C."/>
            <person name="Paulsen I.T."/>
            <person name="Dodson R.J."/>
            <person name="Hilbert H."/>
            <person name="Martins dos Santos V.A."/>
            <person name="Fouts D.E."/>
            <person name="Gill S.R."/>
            <person name="Pop M."/>
            <person name="Holmes M."/>
            <person name="Brinkac L."/>
            <person name="Beanan M."/>
            <person name="DeBoy R.T."/>
            <person name="Daugherty S."/>
            <person name="Kolonay J."/>
            <person name="Madupu R."/>
            <person name="Nelson W."/>
            <person name="White O."/>
            <person name="Peterson J."/>
            <person name="Khouri H."/>
            <person name="Hance I."/>
            <person name="Chris Lee P."/>
            <person name="Holtzapple E."/>
            <person name="Scanlan D."/>
            <person name="Tran K."/>
            <person name="Moazzez A."/>
            <person name="Utterback T."/>
            <person name="Rizzo M."/>
            <person name="Lee K."/>
            <person name="Kosack D."/>
            <person name="Moestl D."/>
            <person name="Wedler H."/>
            <person name="Lauber J."/>
            <person name="Stjepandic D."/>
            <person name="Hoheisel J."/>
            <person name="Straetz M."/>
            <person name="Heim S."/>
            <person name="Kiewitz C."/>
            <person name="Eisen J.A."/>
            <person name="Timmis K.N."/>
            <person name="Dusterhoft A."/>
            <person name="Tummler B."/>
            <person name="Fraser C.M."/>
        </authorList>
    </citation>
    <scope>NUCLEOTIDE SEQUENCE [LARGE SCALE GENOMIC DNA]</scope>
    <source>
        <strain evidence="7">ATCC 47054 / DSM 6125 / CFBP 8728 / NCIMB 11950 / KT2440</strain>
    </source>
</reference>
<dbReference type="Proteomes" id="UP000000556">
    <property type="component" value="Chromosome"/>
</dbReference>
<evidence type="ECO:0000256" key="2">
    <source>
        <dbReference type="ARBA" id="ARBA00022989"/>
    </source>
</evidence>
<dbReference type="GO" id="GO:0005886">
    <property type="term" value="C:plasma membrane"/>
    <property type="evidence" value="ECO:0007669"/>
    <property type="project" value="TreeGrafter"/>
</dbReference>
<feature type="transmembrane region" description="Helical" evidence="4">
    <location>
        <begin position="317"/>
        <end position="334"/>
    </location>
</feature>
<feature type="transmembrane region" description="Helical" evidence="4">
    <location>
        <begin position="292"/>
        <end position="311"/>
    </location>
</feature>
<dbReference type="InterPro" id="IPR020846">
    <property type="entry name" value="MFS_dom"/>
</dbReference>
<dbReference type="PANTHER" id="PTHR43129">
    <property type="entry name" value="FOSMIDOMYCIN RESISTANCE PROTEIN"/>
    <property type="match status" value="1"/>
</dbReference>
<dbReference type="InterPro" id="IPR011701">
    <property type="entry name" value="MFS"/>
</dbReference>
<feature type="transmembrane region" description="Helical" evidence="4">
    <location>
        <begin position="220"/>
        <end position="240"/>
    </location>
</feature>
<dbReference type="GO" id="GO:0022857">
    <property type="term" value="F:transmembrane transporter activity"/>
    <property type="evidence" value="ECO:0007669"/>
    <property type="project" value="InterPro"/>
</dbReference>
<evidence type="ECO:0000256" key="3">
    <source>
        <dbReference type="ARBA" id="ARBA00023136"/>
    </source>
</evidence>
<feature type="transmembrane region" description="Helical" evidence="4">
    <location>
        <begin position="178"/>
        <end position="200"/>
    </location>
</feature>
<dbReference type="STRING" id="160488.PP_2034"/>
<dbReference type="PATRIC" id="fig|160488.4.peg.2145"/>
<feature type="transmembrane region" description="Helical" evidence="4">
    <location>
        <begin position="147"/>
        <end position="172"/>
    </location>
</feature>
<feature type="transmembrane region" description="Helical" evidence="4">
    <location>
        <begin position="354"/>
        <end position="376"/>
    </location>
</feature>
<dbReference type="PROSITE" id="PS50850">
    <property type="entry name" value="MFS"/>
    <property type="match status" value="1"/>
</dbReference>
<organism evidence="6 7">
    <name type="scientific">Pseudomonas putida (strain ATCC 47054 / DSM 6125 / CFBP 8728 / NCIMB 11950 / KT2440)</name>
    <dbReference type="NCBI Taxonomy" id="160488"/>
    <lineage>
        <taxon>Bacteria</taxon>
        <taxon>Pseudomonadati</taxon>
        <taxon>Pseudomonadota</taxon>
        <taxon>Gammaproteobacteria</taxon>
        <taxon>Pseudomonadales</taxon>
        <taxon>Pseudomonadaceae</taxon>
        <taxon>Pseudomonas</taxon>
    </lineage>
</organism>
<dbReference type="Pfam" id="PF07690">
    <property type="entry name" value="MFS_1"/>
    <property type="match status" value="2"/>
</dbReference>
<dbReference type="PANTHER" id="PTHR43129:SF1">
    <property type="entry name" value="FOSMIDOMYCIN RESISTANCE PROTEIN"/>
    <property type="match status" value="1"/>
</dbReference>
<dbReference type="PaxDb" id="160488-PP_2034"/>
<dbReference type="SUPFAM" id="SSF103473">
    <property type="entry name" value="MFS general substrate transporter"/>
    <property type="match status" value="1"/>
</dbReference>
<feature type="transmembrane region" description="Helical" evidence="4">
    <location>
        <begin position="109"/>
        <end position="126"/>
    </location>
</feature>
<sequence>MPCARGARCSTGIDMPHAGPKLLTQIAAVHFVSHVHIMLIPALLPVLPGLLGVGFVELGVALAVFNIVSALVQAPLGYAVDHYGARKVLKAGLLLGSLSFVLLAASPGYAVLLVAMAMAGLANGVYHPADYALLANGIEPARLGRSFSIHTFAGFLGSAVTPAVFLGIAAALGTRAALAAGAVFGVAALLLISIPGSGVYRVARPANKQDTGPTAATGRVRLFTPMIGVLTVLFILLNLSTSAIEKFSVAALVQGQGLTLAWANAALTAFLLSSAAGVLCGGALADRTRRHGLVAALAFALAAALTALVALGLLQGWALVVVLGAIGLLTGVIAPSRDMLVKAAAPPGAEGKTFGLVSTGFNVGGAIGPVAFGWMLDQRLPNGIFVASVVFMLLTVLLTLAQEMYSARRRATEQLARAL</sequence>
<accession>Q88LA1</accession>
<feature type="transmembrane region" description="Helical" evidence="4">
    <location>
        <begin position="260"/>
        <end position="285"/>
    </location>
</feature>
<dbReference type="KEGG" id="ppu:PP_2034"/>
<evidence type="ECO:0000256" key="1">
    <source>
        <dbReference type="ARBA" id="ARBA00022692"/>
    </source>
</evidence>
<dbReference type="OrthoDB" id="8894129at2"/>
<name>Q88LA1_PSEPK</name>
<keyword evidence="3 4" id="KW-0472">Membrane</keyword>
<dbReference type="AlphaFoldDB" id="Q88LA1"/>
<reference evidence="6 7" key="2">
    <citation type="journal article" date="2016" name="Environ. Microbiol.">
        <title>The revisited genome of Pseudomonas putida KT2440 enlightens its value as a robust metabolic chassis.</title>
        <authorList>
            <person name="Belda E."/>
            <person name="van Heck R.G."/>
            <person name="Lopez-Sanchez M.J."/>
            <person name="Cruveiller S."/>
            <person name="Barbe V."/>
            <person name="Fraser C."/>
            <person name="Klenk H.P."/>
            <person name="Petersen J."/>
            <person name="Morgat A."/>
            <person name="Nikel P.I."/>
            <person name="Vallenet D."/>
            <person name="Rouy Z."/>
            <person name="Sekowska A."/>
            <person name="Martins Dos Santos V.A."/>
            <person name="de Lorenzo V."/>
            <person name="Danchin A."/>
            <person name="Medigue C."/>
        </authorList>
    </citation>
    <scope>NUCLEOTIDE SEQUENCE [LARGE SCALE GENOMIC DNA]</scope>
    <source>
        <strain evidence="7">ATCC 47054 / DSM 6125 / CFBP 8728 / NCIMB 11950 / KT2440</strain>
    </source>
</reference>
<evidence type="ECO:0000313" key="7">
    <source>
        <dbReference type="Proteomes" id="UP000000556"/>
    </source>
</evidence>
<feature type="transmembrane region" description="Helical" evidence="4">
    <location>
        <begin position="50"/>
        <end position="72"/>
    </location>
</feature>
<protein>
    <recommendedName>
        <fullName evidence="5">Major facilitator superfamily (MFS) profile domain-containing protein</fullName>
    </recommendedName>
</protein>
<dbReference type="Gene3D" id="1.20.1250.20">
    <property type="entry name" value="MFS general substrate transporter like domains"/>
    <property type="match status" value="1"/>
</dbReference>